<evidence type="ECO:0000256" key="7">
    <source>
        <dbReference type="ARBA" id="ARBA00022958"/>
    </source>
</evidence>
<evidence type="ECO:0000256" key="6">
    <source>
        <dbReference type="ARBA" id="ARBA00022847"/>
    </source>
</evidence>
<dbReference type="FunFam" id="1.20.1740.10:FF:000030">
    <property type="entry name" value="solute carrier family 12 member 8"/>
    <property type="match status" value="1"/>
</dbReference>
<comment type="caution">
    <text evidence="16">The sequence shown here is derived from an EMBL/GenBank/DDBJ whole genome shotgun (WGS) entry which is preliminary data.</text>
</comment>
<comment type="subcellular location">
    <subcellularLocation>
        <location evidence="1">Membrane</location>
        <topology evidence="1">Multi-pass membrane protein</topology>
    </subcellularLocation>
</comment>
<dbReference type="GO" id="GO:1990573">
    <property type="term" value="P:potassium ion import across plasma membrane"/>
    <property type="evidence" value="ECO:0007669"/>
    <property type="project" value="TreeGrafter"/>
</dbReference>
<dbReference type="Proteomes" id="UP001054837">
    <property type="component" value="Unassembled WGS sequence"/>
</dbReference>
<evidence type="ECO:0000256" key="2">
    <source>
        <dbReference type="ARBA" id="ARBA00010593"/>
    </source>
</evidence>
<reference evidence="16 17" key="1">
    <citation type="submission" date="2021-06" db="EMBL/GenBank/DDBJ databases">
        <title>Caerostris darwini draft genome.</title>
        <authorList>
            <person name="Kono N."/>
            <person name="Arakawa K."/>
        </authorList>
    </citation>
    <scope>NUCLEOTIDE SEQUENCE [LARGE SCALE GENOMIC DNA]</scope>
</reference>
<dbReference type="EMBL" id="BPLQ01010482">
    <property type="protein sequence ID" value="GIY50949.1"/>
    <property type="molecule type" value="Genomic_DNA"/>
</dbReference>
<feature type="transmembrane region" description="Helical" evidence="14">
    <location>
        <begin position="76"/>
        <end position="98"/>
    </location>
</feature>
<comment type="similarity">
    <text evidence="2">Belongs to the SLC12A transporter family.</text>
</comment>
<feature type="transmembrane region" description="Helical" evidence="14">
    <location>
        <begin position="272"/>
        <end position="293"/>
    </location>
</feature>
<evidence type="ECO:0000256" key="12">
    <source>
        <dbReference type="ARBA" id="ARBA00073711"/>
    </source>
</evidence>
<feature type="transmembrane region" description="Helical" evidence="14">
    <location>
        <begin position="223"/>
        <end position="244"/>
    </location>
</feature>
<evidence type="ECO:0000256" key="9">
    <source>
        <dbReference type="ARBA" id="ARBA00023065"/>
    </source>
</evidence>
<evidence type="ECO:0000256" key="4">
    <source>
        <dbReference type="ARBA" id="ARBA00022538"/>
    </source>
</evidence>
<keyword evidence="9" id="KW-0406">Ion transport</keyword>
<feature type="transmembrane region" description="Helical" evidence="14">
    <location>
        <begin position="596"/>
        <end position="613"/>
    </location>
</feature>
<feature type="transmembrane region" description="Helical" evidence="14">
    <location>
        <begin position="156"/>
        <end position="181"/>
    </location>
</feature>
<dbReference type="Gene3D" id="1.20.1740.10">
    <property type="entry name" value="Amino acid/polyamine transporter I"/>
    <property type="match status" value="1"/>
</dbReference>
<evidence type="ECO:0000259" key="15">
    <source>
        <dbReference type="Pfam" id="PF00324"/>
    </source>
</evidence>
<dbReference type="GO" id="GO:0055064">
    <property type="term" value="P:chloride ion homeostasis"/>
    <property type="evidence" value="ECO:0007669"/>
    <property type="project" value="TreeGrafter"/>
</dbReference>
<proteinExistence type="inferred from homology"/>
<keyword evidence="7" id="KW-0630">Potassium</keyword>
<evidence type="ECO:0000256" key="1">
    <source>
        <dbReference type="ARBA" id="ARBA00004141"/>
    </source>
</evidence>
<gene>
    <name evidence="16" type="primary">slc12a8</name>
    <name evidence="16" type="ORF">CDAR_593051</name>
</gene>
<feature type="region of interest" description="Disordered" evidence="13">
    <location>
        <begin position="515"/>
        <end position="554"/>
    </location>
</feature>
<keyword evidence="5 14" id="KW-0812">Transmembrane</keyword>
<evidence type="ECO:0000256" key="13">
    <source>
        <dbReference type="SAM" id="MobiDB-lite"/>
    </source>
</evidence>
<dbReference type="AlphaFoldDB" id="A0AAV4TZG2"/>
<feature type="transmembrane region" description="Helical" evidence="14">
    <location>
        <begin position="305"/>
        <end position="327"/>
    </location>
</feature>
<dbReference type="GO" id="GO:0006884">
    <property type="term" value="P:cell volume homeostasis"/>
    <property type="evidence" value="ECO:0007669"/>
    <property type="project" value="TreeGrafter"/>
</dbReference>
<dbReference type="GO" id="GO:0015379">
    <property type="term" value="F:potassium:chloride symporter activity"/>
    <property type="evidence" value="ECO:0007669"/>
    <property type="project" value="TreeGrafter"/>
</dbReference>
<feature type="compositionally biased region" description="Polar residues" evidence="13">
    <location>
        <begin position="533"/>
        <end position="554"/>
    </location>
</feature>
<evidence type="ECO:0000256" key="3">
    <source>
        <dbReference type="ARBA" id="ARBA00022448"/>
    </source>
</evidence>
<evidence type="ECO:0000313" key="16">
    <source>
        <dbReference type="EMBL" id="GIY50949.1"/>
    </source>
</evidence>
<evidence type="ECO:0000256" key="5">
    <source>
        <dbReference type="ARBA" id="ARBA00022692"/>
    </source>
</evidence>
<sequence>MTTDKDASARSTKSVDWERYGLSAEPSLEKGPLLGSWGGEGSSQFHDKGDKELFHEDQLASNKPWWKMNFFLSEPVLFGVWDGVFTSCMINLFSVIIFLRVGWIVGNAGIAQSIGIVCLTVFIGTTTVFSGIGICERCSLESGGVHFLLSHIFGTRMGGAVSLIYCFGQSVSCALHVMGFAESFSQVLEISNVWAIRAVAMGTIILLLGINMAGVKWVIRLQFGLLIILLLAALDLAVGTFIQVDVEHGVVGYNLENLKNNTGPDYSNDENWFTVFGVFFPAMTGILAGINMSGDLHNPSRDIPVGTLASVGTSFFIYMIFVVGLGATCQRWALHTDYMIASKVSAIGVLLLAGLYISAMSACLGSLYATPRIIQSMANENVIPFRRFFGKGKGPNKVPIYSLVLFACVTFIFVLVGNINTLAPIVTIPFLLTYASVEYAYFSLAMTFDIQKKREERYAEQGLQSPSFVIDHMPGQGRMIYGSTKENKADADLDELFPERVPHHKRGIVREGSSVSISATDSPVTSPDEHSSIRSVESRNSQASANQPVDNNAEQAKYHHNEIGSKRKKWYTIFCNRWLALIGAIMKISMMFLVQWIYALSSLVILLALWFYIGQVNPGSFRGIAEFRLFPWIKNIFYRCLGCKVMDYDQIIVAPNIPDLEVKEAQLTEDNADFASRKRYHHSKTIESVPHPTHLESD</sequence>
<feature type="transmembrane region" description="Helical" evidence="14">
    <location>
        <begin position="110"/>
        <end position="135"/>
    </location>
</feature>
<dbReference type="Pfam" id="PF00324">
    <property type="entry name" value="AA_permease"/>
    <property type="match status" value="1"/>
</dbReference>
<feature type="transmembrane region" description="Helical" evidence="14">
    <location>
        <begin position="422"/>
        <end position="444"/>
    </location>
</feature>
<keyword evidence="10 14" id="KW-0472">Membrane</keyword>
<organism evidence="16 17">
    <name type="scientific">Caerostris darwini</name>
    <dbReference type="NCBI Taxonomy" id="1538125"/>
    <lineage>
        <taxon>Eukaryota</taxon>
        <taxon>Metazoa</taxon>
        <taxon>Ecdysozoa</taxon>
        <taxon>Arthropoda</taxon>
        <taxon>Chelicerata</taxon>
        <taxon>Arachnida</taxon>
        <taxon>Araneae</taxon>
        <taxon>Araneomorphae</taxon>
        <taxon>Entelegynae</taxon>
        <taxon>Araneoidea</taxon>
        <taxon>Araneidae</taxon>
        <taxon>Caerostris</taxon>
    </lineage>
</organism>
<dbReference type="InterPro" id="IPR004841">
    <property type="entry name" value="AA-permease/SLC12A_dom"/>
</dbReference>
<feature type="transmembrane region" description="Helical" evidence="14">
    <location>
        <begin position="193"/>
        <end position="211"/>
    </location>
</feature>
<keyword evidence="11" id="KW-0868">Chloride</keyword>
<feature type="transmembrane region" description="Helical" evidence="14">
    <location>
        <begin position="398"/>
        <end position="416"/>
    </location>
</feature>
<keyword evidence="8 14" id="KW-1133">Transmembrane helix</keyword>
<evidence type="ECO:0000256" key="11">
    <source>
        <dbReference type="ARBA" id="ARBA00023214"/>
    </source>
</evidence>
<keyword evidence="6" id="KW-0769">Symport</keyword>
<evidence type="ECO:0000256" key="10">
    <source>
        <dbReference type="ARBA" id="ARBA00023136"/>
    </source>
</evidence>
<feature type="domain" description="Amino acid permease/ SLC12A" evidence="15">
    <location>
        <begin position="84"/>
        <end position="454"/>
    </location>
</feature>
<dbReference type="PANTHER" id="PTHR11827:SF6">
    <property type="entry name" value="SOLUTE CARRIER FAMILY 12 MEMBER 8"/>
    <property type="match status" value="1"/>
</dbReference>
<name>A0AAV4TZG2_9ARAC</name>
<evidence type="ECO:0000313" key="17">
    <source>
        <dbReference type="Proteomes" id="UP001054837"/>
    </source>
</evidence>
<evidence type="ECO:0000256" key="8">
    <source>
        <dbReference type="ARBA" id="ARBA00022989"/>
    </source>
</evidence>
<dbReference type="GO" id="GO:0016020">
    <property type="term" value="C:membrane"/>
    <property type="evidence" value="ECO:0007669"/>
    <property type="project" value="UniProtKB-SubCell"/>
</dbReference>
<keyword evidence="17" id="KW-1185">Reference proteome</keyword>
<feature type="compositionally biased region" description="Polar residues" evidence="13">
    <location>
        <begin position="515"/>
        <end position="525"/>
    </location>
</feature>
<evidence type="ECO:0000256" key="14">
    <source>
        <dbReference type="SAM" id="Phobius"/>
    </source>
</evidence>
<keyword evidence="3" id="KW-0813">Transport</keyword>
<protein>
    <recommendedName>
        <fullName evidence="12">Solute carrier family 12 member 8</fullName>
    </recommendedName>
</protein>
<accession>A0AAV4TZG2</accession>
<dbReference type="InterPro" id="IPR004842">
    <property type="entry name" value="SLC12A_fam"/>
</dbReference>
<keyword evidence="4" id="KW-0633">Potassium transport</keyword>
<dbReference type="PANTHER" id="PTHR11827">
    <property type="entry name" value="SOLUTE CARRIER FAMILY 12, CATION COTRANSPORTERS"/>
    <property type="match status" value="1"/>
</dbReference>
<dbReference type="GO" id="GO:0055075">
    <property type="term" value="P:potassium ion homeostasis"/>
    <property type="evidence" value="ECO:0007669"/>
    <property type="project" value="TreeGrafter"/>
</dbReference>
<feature type="transmembrane region" description="Helical" evidence="14">
    <location>
        <begin position="347"/>
        <end position="369"/>
    </location>
</feature>